<feature type="domain" description="Exocyst complex subunit EXOC6/Sec15 C-terminal" evidence="3">
    <location>
        <begin position="760"/>
        <end position="1097"/>
    </location>
</feature>
<dbReference type="InParanoid" id="A0A1E7FEH9"/>
<gene>
    <name evidence="4" type="ORF">FRACYDRAFT_208358</name>
</gene>
<protein>
    <recommendedName>
        <fullName evidence="3">Exocyst complex subunit EXOC6/Sec15 C-terminal domain-containing protein</fullName>
    </recommendedName>
</protein>
<reference evidence="4 5" key="1">
    <citation type="submission" date="2016-09" db="EMBL/GenBank/DDBJ databases">
        <title>Extensive genetic diversity and differential bi-allelic expression allows diatom success in the polar Southern Ocean.</title>
        <authorList>
            <consortium name="DOE Joint Genome Institute"/>
            <person name="Mock T."/>
            <person name="Otillar R.P."/>
            <person name="Strauss J."/>
            <person name="Dupont C."/>
            <person name="Frickenhaus S."/>
            <person name="Maumus F."/>
            <person name="Mcmullan M."/>
            <person name="Sanges R."/>
            <person name="Schmutz J."/>
            <person name="Toseland A."/>
            <person name="Valas R."/>
            <person name="Veluchamy A."/>
            <person name="Ward B.J."/>
            <person name="Allen A."/>
            <person name="Barry K."/>
            <person name="Falciatore A."/>
            <person name="Ferrante M."/>
            <person name="Fortunato A.E."/>
            <person name="Gloeckner G."/>
            <person name="Gruber A."/>
            <person name="Hipkin R."/>
            <person name="Janech M."/>
            <person name="Kroth P."/>
            <person name="Leese F."/>
            <person name="Lindquist E."/>
            <person name="Lyon B.R."/>
            <person name="Martin J."/>
            <person name="Mayer C."/>
            <person name="Parker M."/>
            <person name="Quesneville H."/>
            <person name="Raymond J."/>
            <person name="Uhlig C."/>
            <person name="Valentin K.U."/>
            <person name="Worden A.Z."/>
            <person name="Armbrust E.V."/>
            <person name="Bowler C."/>
            <person name="Green B."/>
            <person name="Moulton V."/>
            <person name="Van Oosterhout C."/>
            <person name="Grigoriev I."/>
        </authorList>
    </citation>
    <scope>NUCLEOTIDE SEQUENCE [LARGE SCALE GENOMIC DNA]</scope>
    <source>
        <strain evidence="4 5">CCMP1102</strain>
    </source>
</reference>
<feature type="compositionally biased region" description="Polar residues" evidence="2">
    <location>
        <begin position="9"/>
        <end position="18"/>
    </location>
</feature>
<sequence>MVTEESELSTEIVSPQRNNSDHLGDVSGNPANTTSSITPSKLSPNKQQQNLVNVTARASRRRQEAVRRLVADVQARPDRKLASNSGIGVGVTGDGTTKESQDWIIASTVAASLERGLDRELHHELVQEAKENSGRIGQVCHDHSDVFLASVGKVVALGNPSSDLASKLSTAQDELEQKTSGPMQQAAMLWEEATASHARARALYIMVQEFHKVAIYLEKARKQAALGRPRGALEAVDDARNILTAPISSFNSNKGIETLQETPFGRRASLMLPKIENEVLIGAKRGLNRWFLSLRSGGDGAKAGRAVLRRCAHSMAAGPGNLGLGGHMPPAYLWRAKVCDNLISRMNQNGRMVRSVRLGYWFERDAPKDAQRLETTCPPGMERRAEAFASAFGWYRCWDENISLLVDPSDFSSAPDDMGRGLSGSRHGLGGSRHGKGRSLGFRAKSGKGGMETMTSSLTSSGVGSKQNRGENEKSKWATLLTPQILFDNTPTRKDDDAKFLGLAESVHPVRRAEIAFKLLGKAEEFVQYYELNRFGDVKIGIGKDEDKDGKNESRSSLSSLTGDDVGVGTDRIFFAKSLPHLCSSVVGFSAVEAALELGHFVDEDDIDKDNGVDPSTAGLVAVATLFRESSEKYERSLVTELGNLLRRRAVGANLAELVRASCLMAAFRSALKIVHPSSTTRRFDKELLAMDVDILMTALKVAQDEQLKATTAIVQADRKQPIVAPYKYPTKKEGNIPEPEEVGLPFGLLELRQQKEATYDLNSSATSFRSGGRDDNNKDVEECLTFSQSVPLVVRSIHARAIACASFALSQEELGQSFLQKKGSGSACYVLDCVEECVNVAAVGMKDADNTDEGNIDKAVQVMANVAALQHTLPRLFGTLMRGMCHVGMIRSDQLAETFQYAEATLKGADKACDNQVGTMYSRVYECARGKIDAHLNYALDGFNWVQKTCRDMPNAYCEGLIGYMRSVFNSLGPMDEGSRAGLHFSCCGHVAERLVKILSERPLEEGARLDGGIPPISKIDAFGLKNLSNDVDEFKSFASSTGVPQLADCFDELKSITDAMLDPELPNLLRPEHAEARKRKYPYLSLEKVGNILEKYSSAGMSLMGGSRSPAGMLVLDKKEVLGLLNLVRSYI</sequence>
<evidence type="ECO:0000256" key="2">
    <source>
        <dbReference type="SAM" id="MobiDB-lite"/>
    </source>
</evidence>
<evidence type="ECO:0000313" key="5">
    <source>
        <dbReference type="Proteomes" id="UP000095751"/>
    </source>
</evidence>
<proteinExistence type="predicted"/>
<dbReference type="Pfam" id="PF04091">
    <property type="entry name" value="Sec15_C"/>
    <property type="match status" value="1"/>
</dbReference>
<dbReference type="EMBL" id="KV784358">
    <property type="protein sequence ID" value="OEU16579.1"/>
    <property type="molecule type" value="Genomic_DNA"/>
</dbReference>
<evidence type="ECO:0000259" key="3">
    <source>
        <dbReference type="Pfam" id="PF04091"/>
    </source>
</evidence>
<feature type="compositionally biased region" description="Polar residues" evidence="2">
    <location>
        <begin position="29"/>
        <end position="51"/>
    </location>
</feature>
<dbReference type="GO" id="GO:0006886">
    <property type="term" value="P:intracellular protein transport"/>
    <property type="evidence" value="ECO:0007669"/>
    <property type="project" value="InterPro"/>
</dbReference>
<organism evidence="4 5">
    <name type="scientific">Fragilariopsis cylindrus CCMP1102</name>
    <dbReference type="NCBI Taxonomy" id="635003"/>
    <lineage>
        <taxon>Eukaryota</taxon>
        <taxon>Sar</taxon>
        <taxon>Stramenopiles</taxon>
        <taxon>Ochrophyta</taxon>
        <taxon>Bacillariophyta</taxon>
        <taxon>Bacillariophyceae</taxon>
        <taxon>Bacillariophycidae</taxon>
        <taxon>Bacillariales</taxon>
        <taxon>Bacillariaceae</taxon>
        <taxon>Fragilariopsis</taxon>
    </lineage>
</organism>
<evidence type="ECO:0000256" key="1">
    <source>
        <dbReference type="ARBA" id="ARBA00023054"/>
    </source>
</evidence>
<dbReference type="InterPro" id="IPR007225">
    <property type="entry name" value="EXOC6/Sec15"/>
</dbReference>
<name>A0A1E7FEH9_9STRA</name>
<feature type="compositionally biased region" description="Polar residues" evidence="2">
    <location>
        <begin position="453"/>
        <end position="467"/>
    </location>
</feature>
<dbReference type="InterPro" id="IPR042044">
    <property type="entry name" value="EXOC6PINT-1/Sec15/Tip20_C_dom2"/>
</dbReference>
<dbReference type="GO" id="GO:0000145">
    <property type="term" value="C:exocyst"/>
    <property type="evidence" value="ECO:0007669"/>
    <property type="project" value="TreeGrafter"/>
</dbReference>
<feature type="region of interest" description="Disordered" evidence="2">
    <location>
        <begin position="416"/>
        <end position="474"/>
    </location>
</feature>
<dbReference type="InterPro" id="IPR046361">
    <property type="entry name" value="EXOC6/Sec15_C"/>
</dbReference>
<evidence type="ECO:0000313" key="4">
    <source>
        <dbReference type="EMBL" id="OEU16579.1"/>
    </source>
</evidence>
<dbReference type="AlphaFoldDB" id="A0A1E7FEH9"/>
<dbReference type="GO" id="GO:0090522">
    <property type="term" value="P:vesicle tethering involved in exocytosis"/>
    <property type="evidence" value="ECO:0007669"/>
    <property type="project" value="InterPro"/>
</dbReference>
<dbReference type="Gene3D" id="1.20.58.670">
    <property type="entry name" value="Dsl1p vesicle tethering complex, Tip20p subunit, domain D"/>
    <property type="match status" value="1"/>
</dbReference>
<accession>A0A1E7FEH9</accession>
<keyword evidence="5" id="KW-1185">Reference proteome</keyword>
<dbReference type="Proteomes" id="UP000095751">
    <property type="component" value="Unassembled WGS sequence"/>
</dbReference>
<dbReference type="GO" id="GO:0006893">
    <property type="term" value="P:Golgi to plasma membrane transport"/>
    <property type="evidence" value="ECO:0007669"/>
    <property type="project" value="TreeGrafter"/>
</dbReference>
<feature type="region of interest" description="Disordered" evidence="2">
    <location>
        <begin position="1"/>
        <end position="51"/>
    </location>
</feature>
<dbReference type="PANTHER" id="PTHR12702">
    <property type="entry name" value="SEC15"/>
    <property type="match status" value="1"/>
</dbReference>
<dbReference type="PANTHER" id="PTHR12702:SF0">
    <property type="entry name" value="EXOCYST COMPLEX COMPONENT 6"/>
    <property type="match status" value="1"/>
</dbReference>
<dbReference type="GO" id="GO:0016020">
    <property type="term" value="C:membrane"/>
    <property type="evidence" value="ECO:0007669"/>
    <property type="project" value="TreeGrafter"/>
</dbReference>
<dbReference type="KEGG" id="fcy:FRACYDRAFT_208358"/>
<dbReference type="OrthoDB" id="40492at2759"/>
<keyword evidence="1" id="KW-0175">Coiled coil</keyword>